<sequence>MLENKQVSWYELIDILKQRWLIELIVAVIILMVGFFSLNLNRPTATPPAKYQASSQVLLTLQENQQQVVMDQMPNPQYVKTFAEVARTNLVVKPVKKKLATQNISLSLRNLKKQVTVYTNDNNSLLDVEVAADNRAEAKKIARTYAKVTSQKVAPVMGLGHGRVVEAAQVKKNRVSQKLSFKRVFGLIFVAIVLGGASGFLVEYCDRRIRSHYFVTTFLGYEPLQLSSIPTATELATVRNTLDIVQPKQQVIALQAPAATQQFTTFGQQLADQYAQAGQSVLVVDLATDAATLQQLASDTVTATYKKGAVTTLAQSTTAEQPQLTLQQLAKCLEIFRRDFPLVILLAAGVQLVGNVQLASHLADSRLLLLQQGRSSKKAALQLQQQAHNRAPFTAVLYLKA</sequence>
<evidence type="ECO:0000256" key="1">
    <source>
        <dbReference type="ARBA" id="ARBA00005132"/>
    </source>
</evidence>
<dbReference type="InterPro" id="IPR050445">
    <property type="entry name" value="Bact_polysacc_biosynth/exp"/>
</dbReference>
<organism evidence="5 6">
    <name type="scientific">Loigolactobacillus rennini DSM 20253</name>
    <dbReference type="NCBI Taxonomy" id="1423796"/>
    <lineage>
        <taxon>Bacteria</taxon>
        <taxon>Bacillati</taxon>
        <taxon>Bacillota</taxon>
        <taxon>Bacilli</taxon>
        <taxon>Lactobacillales</taxon>
        <taxon>Lactobacillaceae</taxon>
        <taxon>Loigolactobacillus</taxon>
    </lineage>
</organism>
<evidence type="ECO:0000313" key="6">
    <source>
        <dbReference type="Proteomes" id="UP000051638"/>
    </source>
</evidence>
<dbReference type="OrthoDB" id="2282484at2"/>
<accession>A0A0R2CZF8</accession>
<dbReference type="Proteomes" id="UP000051638">
    <property type="component" value="Unassembled WGS sequence"/>
</dbReference>
<proteinExistence type="predicted"/>
<keyword evidence="4" id="KW-0812">Transmembrane</keyword>
<keyword evidence="3" id="KW-0270">Exopolysaccharide synthesis</keyword>
<dbReference type="GO" id="GO:0000271">
    <property type="term" value="P:polysaccharide biosynthetic process"/>
    <property type="evidence" value="ECO:0007669"/>
    <property type="project" value="UniProtKB-KW"/>
</dbReference>
<dbReference type="AlphaFoldDB" id="A0A0R2CZF8"/>
<dbReference type="PATRIC" id="fig|1423796.3.peg.1580"/>
<dbReference type="GO" id="GO:0004713">
    <property type="term" value="F:protein tyrosine kinase activity"/>
    <property type="evidence" value="ECO:0007669"/>
    <property type="project" value="TreeGrafter"/>
</dbReference>
<reference evidence="5 6" key="1">
    <citation type="journal article" date="2015" name="Genome Announc.">
        <title>Expanding the biotechnology potential of lactobacilli through comparative genomics of 213 strains and associated genera.</title>
        <authorList>
            <person name="Sun Z."/>
            <person name="Harris H.M."/>
            <person name="McCann A."/>
            <person name="Guo C."/>
            <person name="Argimon S."/>
            <person name="Zhang W."/>
            <person name="Yang X."/>
            <person name="Jeffery I.B."/>
            <person name="Cooney J.C."/>
            <person name="Kagawa T.F."/>
            <person name="Liu W."/>
            <person name="Song Y."/>
            <person name="Salvetti E."/>
            <person name="Wrobel A."/>
            <person name="Rasinkangas P."/>
            <person name="Parkhill J."/>
            <person name="Rea M.C."/>
            <person name="O'Sullivan O."/>
            <person name="Ritari J."/>
            <person name="Douillard F.P."/>
            <person name="Paul Ross R."/>
            <person name="Yang R."/>
            <person name="Briner A.E."/>
            <person name="Felis G.E."/>
            <person name="de Vos W.M."/>
            <person name="Barrangou R."/>
            <person name="Klaenhammer T.R."/>
            <person name="Caufield P.W."/>
            <person name="Cui Y."/>
            <person name="Zhang H."/>
            <person name="O'Toole P.W."/>
        </authorList>
    </citation>
    <scope>NUCLEOTIDE SEQUENCE [LARGE SCALE GENOMIC DNA]</scope>
    <source>
        <strain evidence="5 6">DSM 20253</strain>
    </source>
</reference>
<name>A0A0R2CZF8_9LACO</name>
<dbReference type="RefSeq" id="WP_057874106.1">
    <property type="nucleotide sequence ID" value="NZ_AYYI01000040.1"/>
</dbReference>
<dbReference type="STRING" id="1423796.FC24_GL001553"/>
<dbReference type="GO" id="GO:0005886">
    <property type="term" value="C:plasma membrane"/>
    <property type="evidence" value="ECO:0007669"/>
    <property type="project" value="TreeGrafter"/>
</dbReference>
<evidence type="ECO:0008006" key="7">
    <source>
        <dbReference type="Google" id="ProtNLM"/>
    </source>
</evidence>
<comment type="caution">
    <text evidence="5">The sequence shown here is derived from an EMBL/GenBank/DDBJ whole genome shotgun (WGS) entry which is preliminary data.</text>
</comment>
<dbReference type="PANTHER" id="PTHR32309">
    <property type="entry name" value="TYROSINE-PROTEIN KINASE"/>
    <property type="match status" value="1"/>
</dbReference>
<keyword evidence="4" id="KW-0472">Membrane</keyword>
<dbReference type="EMBL" id="AYYI01000040">
    <property type="protein sequence ID" value="KRM97423.1"/>
    <property type="molecule type" value="Genomic_DNA"/>
</dbReference>
<protein>
    <recommendedName>
        <fullName evidence="7">Capsular polysaccharide biosynthesis protein CpsC</fullName>
    </recommendedName>
</protein>
<keyword evidence="2" id="KW-0972">Capsule biogenesis/degradation</keyword>
<evidence type="ECO:0000256" key="2">
    <source>
        <dbReference type="ARBA" id="ARBA00022903"/>
    </source>
</evidence>
<feature type="transmembrane region" description="Helical" evidence="4">
    <location>
        <begin position="20"/>
        <end position="40"/>
    </location>
</feature>
<dbReference type="PANTHER" id="PTHR32309:SF13">
    <property type="entry name" value="FERRIC ENTEROBACTIN TRANSPORT PROTEIN FEPE"/>
    <property type="match status" value="1"/>
</dbReference>
<evidence type="ECO:0000256" key="4">
    <source>
        <dbReference type="SAM" id="Phobius"/>
    </source>
</evidence>
<evidence type="ECO:0000256" key="3">
    <source>
        <dbReference type="ARBA" id="ARBA00023169"/>
    </source>
</evidence>
<comment type="pathway">
    <text evidence="1">Capsule biogenesis; capsule polysaccharide biosynthesis.</text>
</comment>
<keyword evidence="6" id="KW-1185">Reference proteome</keyword>
<gene>
    <name evidence="5" type="ORF">FC24_GL001553</name>
</gene>
<evidence type="ECO:0000313" key="5">
    <source>
        <dbReference type="EMBL" id="KRM97423.1"/>
    </source>
</evidence>
<keyword evidence="4" id="KW-1133">Transmembrane helix</keyword>
<feature type="transmembrane region" description="Helical" evidence="4">
    <location>
        <begin position="184"/>
        <end position="202"/>
    </location>
</feature>